<evidence type="ECO:0000313" key="5">
    <source>
        <dbReference type="EMBL" id="KZL90299.1"/>
    </source>
</evidence>
<dbReference type="RefSeq" id="WP_066626448.1">
    <property type="nucleotide sequence ID" value="NZ_FQXL01000008.1"/>
</dbReference>
<evidence type="ECO:0000256" key="1">
    <source>
        <dbReference type="ARBA" id="ARBA00001933"/>
    </source>
</evidence>
<dbReference type="PANTHER" id="PTHR30511">
    <property type="entry name" value="ALANINE RACEMASE"/>
    <property type="match status" value="1"/>
</dbReference>
<dbReference type="GO" id="GO:0005829">
    <property type="term" value="C:cytosol"/>
    <property type="evidence" value="ECO:0007669"/>
    <property type="project" value="TreeGrafter"/>
</dbReference>
<name>A0A162RS10_9CLOT</name>
<dbReference type="EMBL" id="LWAE01000005">
    <property type="protein sequence ID" value="KZL90299.1"/>
    <property type="molecule type" value="Genomic_DNA"/>
</dbReference>
<gene>
    <name evidence="5" type="ORF">CLMAG_40700</name>
</gene>
<keyword evidence="6" id="KW-1185">Reference proteome</keyword>
<feature type="domain" description="Alanine racemase N-terminal" evidence="4">
    <location>
        <begin position="12"/>
        <end position="231"/>
    </location>
</feature>
<dbReference type="OrthoDB" id="504078at2"/>
<evidence type="ECO:0000256" key="2">
    <source>
        <dbReference type="ARBA" id="ARBA00022898"/>
    </source>
</evidence>
<dbReference type="SUPFAM" id="SSF51419">
    <property type="entry name" value="PLP-binding barrel"/>
    <property type="match status" value="1"/>
</dbReference>
<dbReference type="CDD" id="cd06815">
    <property type="entry name" value="PLPDE_III_AR_like_1"/>
    <property type="match status" value="1"/>
</dbReference>
<dbReference type="PATRIC" id="fig|1121326.3.peg.4123"/>
<dbReference type="Pfam" id="PF01168">
    <property type="entry name" value="Ala_racemase_N"/>
    <property type="match status" value="1"/>
</dbReference>
<dbReference type="Gene3D" id="3.20.20.10">
    <property type="entry name" value="Alanine racemase"/>
    <property type="match status" value="1"/>
</dbReference>
<dbReference type="InterPro" id="IPR000821">
    <property type="entry name" value="Ala_racemase"/>
</dbReference>
<sequence length="364" mass="41172">MNTKDKYPLLEINLNKIYENAKIIVDKCREKGISVSGIIKGVNGMDSVAKEFARAGCAHIASSRLEQLTQLKEKDFKIRTMLIRLPMESEIEELVKFADISLNSEWQTIELIEKACEKEKKQHGVVLMYDVGDLREGFVSRKELIDQALHIENNLKYVKLMGIGTNLSCYGSVKPTSENLNKVTELADTIRELIGRKLEIVSGGGTTSLPLLFNGDMPSGINHLRIGEAMLVNRDLPDLWGTKVTGMHQDAFILKAQIIEIKDKPTYPIGELYLDAFGNKPIYEDRGVRRKALLAVGKQDFMQEDRLIPCDEGVEIVGGSSDHLIVDIEDSEQEFKIGDVIQFYMYYSPMLYLCSSRWVKKKFV</sequence>
<evidence type="ECO:0000259" key="4">
    <source>
        <dbReference type="Pfam" id="PF01168"/>
    </source>
</evidence>
<evidence type="ECO:0000313" key="6">
    <source>
        <dbReference type="Proteomes" id="UP000076603"/>
    </source>
</evidence>
<dbReference type="AlphaFoldDB" id="A0A162RS10"/>
<dbReference type="InterPro" id="IPR029066">
    <property type="entry name" value="PLP-binding_barrel"/>
</dbReference>
<protein>
    <submittedName>
        <fullName evidence="5">Alanine racemase</fullName>
        <ecNumber evidence="5">5.1.1.1</ecNumber>
    </submittedName>
</protein>
<dbReference type="Proteomes" id="UP000076603">
    <property type="component" value="Unassembled WGS sequence"/>
</dbReference>
<proteinExistence type="predicted"/>
<dbReference type="STRING" id="1121326.CLMAG_40700"/>
<dbReference type="InterPro" id="IPR001608">
    <property type="entry name" value="Ala_racemase_N"/>
</dbReference>
<comment type="caution">
    <text evidence="5">The sequence shown here is derived from an EMBL/GenBank/DDBJ whole genome shotgun (WGS) entry which is preliminary data.</text>
</comment>
<evidence type="ECO:0000256" key="3">
    <source>
        <dbReference type="ARBA" id="ARBA00023235"/>
    </source>
</evidence>
<dbReference type="GO" id="GO:0008784">
    <property type="term" value="F:alanine racemase activity"/>
    <property type="evidence" value="ECO:0007669"/>
    <property type="project" value="UniProtKB-EC"/>
</dbReference>
<keyword evidence="2" id="KW-0663">Pyridoxal phosphate</keyword>
<organism evidence="5 6">
    <name type="scientific">Clostridium magnum DSM 2767</name>
    <dbReference type="NCBI Taxonomy" id="1121326"/>
    <lineage>
        <taxon>Bacteria</taxon>
        <taxon>Bacillati</taxon>
        <taxon>Bacillota</taxon>
        <taxon>Clostridia</taxon>
        <taxon>Eubacteriales</taxon>
        <taxon>Clostridiaceae</taxon>
        <taxon>Clostridium</taxon>
    </lineage>
</organism>
<reference evidence="5 6" key="1">
    <citation type="submission" date="2016-04" db="EMBL/GenBank/DDBJ databases">
        <title>Genome sequence of Clostridium magnum DSM 2767.</title>
        <authorList>
            <person name="Poehlein A."/>
            <person name="Uhlig R."/>
            <person name="Fischer R."/>
            <person name="Bahl H."/>
            <person name="Daniel R."/>
        </authorList>
    </citation>
    <scope>NUCLEOTIDE SEQUENCE [LARGE SCALE GENOMIC DNA]</scope>
    <source>
        <strain evidence="5 6">DSM 2767</strain>
    </source>
</reference>
<comment type="cofactor">
    <cofactor evidence="1">
        <name>pyridoxal 5'-phosphate</name>
        <dbReference type="ChEBI" id="CHEBI:597326"/>
    </cofactor>
</comment>
<dbReference type="PANTHER" id="PTHR30511:SF3">
    <property type="entry name" value="LYSINE RACEMASE"/>
    <property type="match status" value="1"/>
</dbReference>
<accession>A0A162RS10</accession>
<dbReference type="GO" id="GO:0030170">
    <property type="term" value="F:pyridoxal phosphate binding"/>
    <property type="evidence" value="ECO:0007669"/>
    <property type="project" value="TreeGrafter"/>
</dbReference>
<dbReference type="EC" id="5.1.1.1" evidence="5"/>
<keyword evidence="3 5" id="KW-0413">Isomerase</keyword>